<sequence>MKFQWCPGGLPTKKKKMLNLEQLEPDKMMEEYNDKEAEDEKKEKKKSDYTKAYKSIPKKRTRSDCAEEEQDEKKRIKNLTADNSKRLKEAGIDTRNVSNQQVKDLLNQHQQGELSWERYNTKKPGEWCKELDVNAEPTYAFIYIEDDNNDEDNGKHKNKKKKDKEQEQGQEEG</sequence>
<proteinExistence type="predicted"/>
<accession>X6LX08</accession>
<dbReference type="Proteomes" id="UP000023152">
    <property type="component" value="Unassembled WGS sequence"/>
</dbReference>
<organism evidence="2 3">
    <name type="scientific">Reticulomyxa filosa</name>
    <dbReference type="NCBI Taxonomy" id="46433"/>
    <lineage>
        <taxon>Eukaryota</taxon>
        <taxon>Sar</taxon>
        <taxon>Rhizaria</taxon>
        <taxon>Retaria</taxon>
        <taxon>Foraminifera</taxon>
        <taxon>Monothalamids</taxon>
        <taxon>Reticulomyxidae</taxon>
        <taxon>Reticulomyxa</taxon>
    </lineage>
</organism>
<comment type="caution">
    <text evidence="2">The sequence shown here is derived from an EMBL/GenBank/DDBJ whole genome shotgun (WGS) entry which is preliminary data.</text>
</comment>
<dbReference type="EMBL" id="ASPP01027114">
    <property type="protein sequence ID" value="ETO06463.1"/>
    <property type="molecule type" value="Genomic_DNA"/>
</dbReference>
<reference evidence="2 3" key="1">
    <citation type="journal article" date="2013" name="Curr. Biol.">
        <title>The Genome of the Foraminiferan Reticulomyxa filosa.</title>
        <authorList>
            <person name="Glockner G."/>
            <person name="Hulsmann N."/>
            <person name="Schleicher M."/>
            <person name="Noegel A.A."/>
            <person name="Eichinger L."/>
            <person name="Gallinger C."/>
            <person name="Pawlowski J."/>
            <person name="Sierra R."/>
            <person name="Euteneuer U."/>
            <person name="Pillet L."/>
            <person name="Moustafa A."/>
            <person name="Platzer M."/>
            <person name="Groth M."/>
            <person name="Szafranski K."/>
            <person name="Schliwa M."/>
        </authorList>
    </citation>
    <scope>NUCLEOTIDE SEQUENCE [LARGE SCALE GENOMIC DNA]</scope>
</reference>
<feature type="region of interest" description="Disordered" evidence="1">
    <location>
        <begin position="1"/>
        <end position="82"/>
    </location>
</feature>
<evidence type="ECO:0000256" key="1">
    <source>
        <dbReference type="SAM" id="MobiDB-lite"/>
    </source>
</evidence>
<name>X6LX08_RETFI</name>
<protein>
    <submittedName>
        <fullName evidence="2">Uncharacterized protein</fullName>
    </submittedName>
</protein>
<feature type="compositionally biased region" description="Basic and acidic residues" evidence="1">
    <location>
        <begin position="24"/>
        <end position="51"/>
    </location>
</feature>
<dbReference type="AlphaFoldDB" id="X6LX08"/>
<gene>
    <name evidence="2" type="ORF">RFI_30926</name>
</gene>
<keyword evidence="3" id="KW-1185">Reference proteome</keyword>
<feature type="region of interest" description="Disordered" evidence="1">
    <location>
        <begin position="144"/>
        <end position="173"/>
    </location>
</feature>
<evidence type="ECO:0000313" key="2">
    <source>
        <dbReference type="EMBL" id="ETO06463.1"/>
    </source>
</evidence>
<evidence type="ECO:0000313" key="3">
    <source>
        <dbReference type="Proteomes" id="UP000023152"/>
    </source>
</evidence>